<organism evidence="1 2">
    <name type="scientific">Piscinibacterium candidicorallinum</name>
    <dbReference type="NCBI Taxonomy" id="1793872"/>
    <lineage>
        <taxon>Bacteria</taxon>
        <taxon>Pseudomonadati</taxon>
        <taxon>Pseudomonadota</taxon>
        <taxon>Betaproteobacteria</taxon>
        <taxon>Burkholderiales</taxon>
        <taxon>Piscinibacterium</taxon>
    </lineage>
</organism>
<dbReference type="EMBL" id="JBHRTI010000004">
    <property type="protein sequence ID" value="MFC3148168.1"/>
    <property type="molecule type" value="Genomic_DNA"/>
</dbReference>
<comment type="caution">
    <text evidence="1">The sequence shown here is derived from an EMBL/GenBank/DDBJ whole genome shotgun (WGS) entry which is preliminary data.</text>
</comment>
<keyword evidence="2" id="KW-1185">Reference proteome</keyword>
<dbReference type="Proteomes" id="UP001595556">
    <property type="component" value="Unassembled WGS sequence"/>
</dbReference>
<dbReference type="RefSeq" id="WP_377303853.1">
    <property type="nucleotide sequence ID" value="NZ_CP180191.1"/>
</dbReference>
<evidence type="ECO:0000313" key="1">
    <source>
        <dbReference type="EMBL" id="MFC3148168.1"/>
    </source>
</evidence>
<sequence>MLVYHGTSREHADRFIRDGIDADRLHTRAIHGPQDFEPGLFVTPRFDVARRFGLCVLQIEVELDELVVPPALRIAGATLKGVLTHPFEPQALLVTRVSPCRVTLIESHSNEYPFNPFDETIPPQGVQR</sequence>
<accession>A0ABV7H5X5</accession>
<name>A0ABV7H5X5_9BURK</name>
<proteinExistence type="predicted"/>
<reference evidence="2" key="1">
    <citation type="journal article" date="2019" name="Int. J. Syst. Evol. Microbiol.">
        <title>The Global Catalogue of Microorganisms (GCM) 10K type strain sequencing project: providing services to taxonomists for standard genome sequencing and annotation.</title>
        <authorList>
            <consortium name="The Broad Institute Genomics Platform"/>
            <consortium name="The Broad Institute Genome Sequencing Center for Infectious Disease"/>
            <person name="Wu L."/>
            <person name="Ma J."/>
        </authorList>
    </citation>
    <scope>NUCLEOTIDE SEQUENCE [LARGE SCALE GENOMIC DNA]</scope>
    <source>
        <strain evidence="2">KCTC 52168</strain>
    </source>
</reference>
<evidence type="ECO:0000313" key="2">
    <source>
        <dbReference type="Proteomes" id="UP001595556"/>
    </source>
</evidence>
<protein>
    <submittedName>
        <fullName evidence="1">Uncharacterized protein</fullName>
    </submittedName>
</protein>
<gene>
    <name evidence="1" type="ORF">ACFOEN_10990</name>
</gene>